<evidence type="ECO:0000256" key="3">
    <source>
        <dbReference type="ARBA" id="ARBA00022771"/>
    </source>
</evidence>
<dbReference type="InterPro" id="IPR003347">
    <property type="entry name" value="JmjC_dom"/>
</dbReference>
<evidence type="ECO:0000256" key="7">
    <source>
        <dbReference type="PROSITE-ProRule" id="PRU00146"/>
    </source>
</evidence>
<dbReference type="PROSITE" id="PS01359">
    <property type="entry name" value="ZF_PHD_1"/>
    <property type="match status" value="2"/>
</dbReference>
<dbReference type="PROSITE" id="PS51011">
    <property type="entry name" value="ARID"/>
    <property type="match status" value="1"/>
</dbReference>
<organism evidence="13 14">
    <name type="scientific">Paraglomus brasilianum</name>
    <dbReference type="NCBI Taxonomy" id="144538"/>
    <lineage>
        <taxon>Eukaryota</taxon>
        <taxon>Fungi</taxon>
        <taxon>Fungi incertae sedis</taxon>
        <taxon>Mucoromycota</taxon>
        <taxon>Glomeromycotina</taxon>
        <taxon>Glomeromycetes</taxon>
        <taxon>Paraglomerales</taxon>
        <taxon>Paraglomeraceae</taxon>
        <taxon>Paraglomus</taxon>
    </lineage>
</organism>
<comment type="subcellular location">
    <subcellularLocation>
        <location evidence="1">Nucleus</location>
    </subcellularLocation>
</comment>
<evidence type="ECO:0000259" key="9">
    <source>
        <dbReference type="PROSITE" id="PS50016"/>
    </source>
</evidence>
<dbReference type="Pfam" id="PF02375">
    <property type="entry name" value="JmjN"/>
    <property type="match status" value="1"/>
</dbReference>
<dbReference type="InterPro" id="IPR019787">
    <property type="entry name" value="Znf_PHD-finger"/>
</dbReference>
<dbReference type="InterPro" id="IPR013083">
    <property type="entry name" value="Znf_RING/FYVE/PHD"/>
</dbReference>
<dbReference type="InterPro" id="IPR004198">
    <property type="entry name" value="Znf_C5HC2"/>
</dbReference>
<dbReference type="SUPFAM" id="SSF51197">
    <property type="entry name" value="Clavaminate synthase-like"/>
    <property type="match status" value="1"/>
</dbReference>
<dbReference type="Pfam" id="PF00628">
    <property type="entry name" value="PHD"/>
    <property type="match status" value="1"/>
</dbReference>
<evidence type="ECO:0000256" key="4">
    <source>
        <dbReference type="ARBA" id="ARBA00022833"/>
    </source>
</evidence>
<dbReference type="InterPro" id="IPR011011">
    <property type="entry name" value="Znf_FYVE_PHD"/>
</dbReference>
<name>A0A9N9AMC3_9GLOM</name>
<dbReference type="SMART" id="SM00501">
    <property type="entry name" value="BRIGHT"/>
    <property type="match status" value="1"/>
</dbReference>
<dbReference type="Pfam" id="PF01388">
    <property type="entry name" value="ARID"/>
    <property type="match status" value="1"/>
</dbReference>
<keyword evidence="4" id="KW-0862">Zinc</keyword>
<dbReference type="SMART" id="SM00545">
    <property type="entry name" value="JmjN"/>
    <property type="match status" value="1"/>
</dbReference>
<evidence type="ECO:0000313" key="14">
    <source>
        <dbReference type="Proteomes" id="UP000789739"/>
    </source>
</evidence>
<feature type="domain" description="PHD-type" evidence="9">
    <location>
        <begin position="264"/>
        <end position="316"/>
    </location>
</feature>
<protein>
    <submittedName>
        <fullName evidence="13">939_t:CDS:1</fullName>
    </submittedName>
</protein>
<dbReference type="GO" id="GO:0005634">
    <property type="term" value="C:nucleus"/>
    <property type="evidence" value="ECO:0007669"/>
    <property type="project" value="UniProtKB-SubCell"/>
</dbReference>
<dbReference type="AlphaFoldDB" id="A0A9N9AMC3"/>
<evidence type="ECO:0000259" key="10">
    <source>
        <dbReference type="PROSITE" id="PS51011"/>
    </source>
</evidence>
<dbReference type="SUPFAM" id="SSF46774">
    <property type="entry name" value="ARID-like"/>
    <property type="match status" value="1"/>
</dbReference>
<dbReference type="InterPro" id="IPR003349">
    <property type="entry name" value="JmjN"/>
</dbReference>
<dbReference type="EMBL" id="CAJVPI010000459">
    <property type="protein sequence ID" value="CAG8537900.1"/>
    <property type="molecule type" value="Genomic_DNA"/>
</dbReference>
<reference evidence="13" key="1">
    <citation type="submission" date="2021-06" db="EMBL/GenBank/DDBJ databases">
        <authorList>
            <person name="Kallberg Y."/>
            <person name="Tangrot J."/>
            <person name="Rosling A."/>
        </authorList>
    </citation>
    <scope>NUCLEOTIDE SEQUENCE</scope>
    <source>
        <strain evidence="13">BR232B</strain>
    </source>
</reference>
<evidence type="ECO:0000313" key="13">
    <source>
        <dbReference type="EMBL" id="CAG8537900.1"/>
    </source>
</evidence>
<feature type="domain" description="PHD-type" evidence="9">
    <location>
        <begin position="811"/>
        <end position="860"/>
    </location>
</feature>
<dbReference type="SMART" id="SM00558">
    <property type="entry name" value="JmjC"/>
    <property type="match status" value="1"/>
</dbReference>
<dbReference type="Pfam" id="PF02373">
    <property type="entry name" value="JmjC"/>
    <property type="match status" value="1"/>
</dbReference>
<dbReference type="SMART" id="SM01014">
    <property type="entry name" value="ARID"/>
    <property type="match status" value="1"/>
</dbReference>
<dbReference type="PROSITE" id="PS51183">
    <property type="entry name" value="JMJN"/>
    <property type="match status" value="1"/>
</dbReference>
<dbReference type="Gene3D" id="2.60.120.650">
    <property type="entry name" value="Cupin"/>
    <property type="match status" value="1"/>
</dbReference>
<dbReference type="InterPro" id="IPR036431">
    <property type="entry name" value="ARID_dom_sf"/>
</dbReference>
<dbReference type="OrthoDB" id="1678912at2759"/>
<dbReference type="GO" id="GO:0006355">
    <property type="term" value="P:regulation of DNA-templated transcription"/>
    <property type="evidence" value="ECO:0007669"/>
    <property type="project" value="TreeGrafter"/>
</dbReference>
<accession>A0A9N9AMC3</accession>
<feature type="domain" description="JmjN" evidence="11">
    <location>
        <begin position="85"/>
        <end position="126"/>
    </location>
</feature>
<dbReference type="Gene3D" id="3.30.40.10">
    <property type="entry name" value="Zinc/RING finger domain, C3HC4 (zinc finger)"/>
    <property type="match status" value="2"/>
</dbReference>
<feature type="domain" description="ARID" evidence="10">
    <location>
        <begin position="150"/>
        <end position="245"/>
    </location>
</feature>
<gene>
    <name evidence="13" type="ORF">PBRASI_LOCUS4439</name>
</gene>
<evidence type="ECO:0000256" key="6">
    <source>
        <dbReference type="ARBA" id="ARBA00023242"/>
    </source>
</evidence>
<comment type="caution">
    <text evidence="13">The sequence shown here is derived from an EMBL/GenBank/DDBJ whole genome shotgun (WGS) entry which is preliminary data.</text>
</comment>
<keyword evidence="6" id="KW-0539">Nucleus</keyword>
<evidence type="ECO:0000256" key="5">
    <source>
        <dbReference type="ARBA" id="ARBA00023004"/>
    </source>
</evidence>
<dbReference type="InterPro" id="IPR001965">
    <property type="entry name" value="Znf_PHD"/>
</dbReference>
<evidence type="ECO:0000256" key="2">
    <source>
        <dbReference type="ARBA" id="ARBA00022723"/>
    </source>
</evidence>
<dbReference type="PROSITE" id="PS50016">
    <property type="entry name" value="ZF_PHD_2"/>
    <property type="match status" value="2"/>
</dbReference>
<keyword evidence="5" id="KW-0408">Iron</keyword>
<feature type="compositionally biased region" description="Polar residues" evidence="8">
    <location>
        <begin position="28"/>
        <end position="48"/>
    </location>
</feature>
<keyword evidence="14" id="KW-1185">Reference proteome</keyword>
<dbReference type="GO" id="GO:0034647">
    <property type="term" value="F:histone H3K4me/H3K4me2/H3K4me3 demethylase activity"/>
    <property type="evidence" value="ECO:0007669"/>
    <property type="project" value="TreeGrafter"/>
</dbReference>
<evidence type="ECO:0000259" key="11">
    <source>
        <dbReference type="PROSITE" id="PS51183"/>
    </source>
</evidence>
<dbReference type="PANTHER" id="PTHR10694:SF33">
    <property type="entry name" value="LYSINE-SPECIFIC DEMETHYLASE 5"/>
    <property type="match status" value="1"/>
</dbReference>
<dbReference type="Proteomes" id="UP000789739">
    <property type="component" value="Unassembled WGS sequence"/>
</dbReference>
<dbReference type="GO" id="GO:0000785">
    <property type="term" value="C:chromatin"/>
    <property type="evidence" value="ECO:0007669"/>
    <property type="project" value="TreeGrafter"/>
</dbReference>
<dbReference type="GO" id="GO:0003677">
    <property type="term" value="F:DNA binding"/>
    <property type="evidence" value="ECO:0007669"/>
    <property type="project" value="InterPro"/>
</dbReference>
<sequence>MQTRKGSRRLRQHPYASSGMRSFEDIQLSPTPTCTKPSQSFFPSSHSRQIPHIRRRRGLEMDTVQTSAPYPDTPKHERPFGLKESKTYHPTVEEFTDPIAYIESIRHDAEKYGVVKIVPPCGWKPNFSLDTERFTFKTRLQRVNQMEGVTRYKLTYVDQLKQYHAQQGRPFVRLPQLDRRPIDLHRLAKAVKVRSGPKEITRKKQWAEVAREINGGDYSRKCTSASKTIKEKYFEIIDPFEQYVHKARKFSKNTAKEVTYEEQMLLCGDCDQQIQRGERGLLCHGDCERKYHRRCMGIDDQTKVSRRWLCPYCLIRMGLEFGFDEGTTYTLRQFKKKADAFLEHYLQSHPLPENESDSMDLESHLEHEFWRLAGSLDETVEIEYGADTDSYSYGGGFPDTERHPTNLYARDPWNLRNLAYLPNNLLGAVQPDIPGMMVPWLYVGMTFSAFCWHVEDHFTYSINYNHWGAPKTWYGIPASEATKFENAAKKLLPELFKISPDLLSHLVTILDPRKLIEEEIPVYVIDQRPGQFVVTFPRAYHAGFNHGFNLAEAVNFALPDWIPFGEHAVETYKLTKRNPVFAHDQLLIEYALRHYNEYHTAEWLHDTLNRLITKELAQRKRIASALNLEIVYEPFDRPDNLIQCKQCNTFSYLSQVISKCMPASLCHEHADDHVNEICRCGKNCAYLRIRYPENILRNLMECTNTVADKAGEWILSVDRYFATVKDPDLDKLKTFCHEAMVNGYPVDLSNLASFIETAEQWTLEADAIFKRLNKHIWHVDEIVDEFLQKWDERVEKCISGVIFNRSVGRNKVYCCCRSGDSKSFMIQCDKCDEWYHGTCVNAKEGDYEEVDWTCPVCNGQTAYVGTGQIRQLVNRAKELMYTPPTSKEVVRIATKLLSWVDGLPTANNGTHSVNDLRKAWGMGIHLTHLHSPIIKS</sequence>
<feature type="region of interest" description="Disordered" evidence="8">
    <location>
        <begin position="1"/>
        <end position="49"/>
    </location>
</feature>
<dbReference type="PROSITE" id="PS51184">
    <property type="entry name" value="JMJC"/>
    <property type="match status" value="1"/>
</dbReference>
<evidence type="ECO:0000259" key="12">
    <source>
        <dbReference type="PROSITE" id="PS51184"/>
    </source>
</evidence>
<dbReference type="InterPro" id="IPR019786">
    <property type="entry name" value="Zinc_finger_PHD-type_CS"/>
</dbReference>
<dbReference type="CDD" id="cd15552">
    <property type="entry name" value="PHD_PHF3_like"/>
    <property type="match status" value="1"/>
</dbReference>
<dbReference type="CDD" id="cd16100">
    <property type="entry name" value="ARID"/>
    <property type="match status" value="1"/>
</dbReference>
<evidence type="ECO:0000256" key="8">
    <source>
        <dbReference type="SAM" id="MobiDB-lite"/>
    </source>
</evidence>
<evidence type="ECO:0000256" key="1">
    <source>
        <dbReference type="ARBA" id="ARBA00004123"/>
    </source>
</evidence>
<dbReference type="SMART" id="SM00249">
    <property type="entry name" value="PHD"/>
    <property type="match status" value="2"/>
</dbReference>
<dbReference type="SUPFAM" id="SSF57903">
    <property type="entry name" value="FYVE/PHD zinc finger"/>
    <property type="match status" value="2"/>
</dbReference>
<dbReference type="Gene3D" id="1.10.150.60">
    <property type="entry name" value="ARID DNA-binding domain"/>
    <property type="match status" value="1"/>
</dbReference>
<proteinExistence type="predicted"/>
<keyword evidence="2" id="KW-0479">Metal-binding</keyword>
<feature type="domain" description="JmjC" evidence="12">
    <location>
        <begin position="407"/>
        <end position="573"/>
    </location>
</feature>
<dbReference type="GO" id="GO:0008270">
    <property type="term" value="F:zinc ion binding"/>
    <property type="evidence" value="ECO:0007669"/>
    <property type="project" value="UniProtKB-KW"/>
</dbReference>
<dbReference type="PANTHER" id="PTHR10694">
    <property type="entry name" value="LYSINE-SPECIFIC DEMETHYLASE"/>
    <property type="match status" value="1"/>
</dbReference>
<dbReference type="InterPro" id="IPR001606">
    <property type="entry name" value="ARID_dom"/>
</dbReference>
<feature type="compositionally biased region" description="Basic residues" evidence="8">
    <location>
        <begin position="1"/>
        <end position="12"/>
    </location>
</feature>
<dbReference type="Pfam" id="PF02928">
    <property type="entry name" value="zf-C5HC2"/>
    <property type="match status" value="1"/>
</dbReference>
<keyword evidence="3 7" id="KW-0863">Zinc-finger</keyword>